<dbReference type="Pfam" id="PF22740">
    <property type="entry name" value="PapZ_C"/>
    <property type="match status" value="1"/>
</dbReference>
<keyword evidence="2 4" id="KW-0067">ATP-binding</keyword>
<dbReference type="AlphaFoldDB" id="A0A926CYW4"/>
<organism evidence="7 8">
    <name type="scientific">Luoshenia tenuis</name>
    <dbReference type="NCBI Taxonomy" id="2763654"/>
    <lineage>
        <taxon>Bacteria</taxon>
        <taxon>Bacillati</taxon>
        <taxon>Bacillota</taxon>
        <taxon>Clostridia</taxon>
        <taxon>Christensenellales</taxon>
        <taxon>Christensenellaceae</taxon>
        <taxon>Luoshenia</taxon>
    </lineage>
</organism>
<comment type="caution">
    <text evidence="7">The sequence shown here is derived from an EMBL/GenBank/DDBJ whole genome shotgun (WGS) entry which is preliminary data.</text>
</comment>
<dbReference type="Proteomes" id="UP000654279">
    <property type="component" value="Unassembled WGS sequence"/>
</dbReference>
<dbReference type="RefSeq" id="WP_249284203.1">
    <property type="nucleotide sequence ID" value="NZ_JACRSO010000001.1"/>
</dbReference>
<sequence length="287" mass="32362">MHLVIVTGLSGAGKTQALRYLEDMDYFCVDNLPTQLLPKFAEVGQAAGLDRVAVVMDVRSGNLMGDLYEVLYSLKDYGCTYEIVFFEADEDVLIKRYKETRRAHPLQKQGELVNQAIEQERRMLSPLRDNANRIVDTSDYTLKELRSSLERIFGQKAGAGQLAVTVMSFGFKYGVPQEADLIFDVRFLSNPFYIDALRAHTGREKAVREYVMDLPMTKPFLDKYIEILRMVMPGYVNEGKNQLVIAIGCTGGQHRSVVIAEAIYAALKEDGALVSITHRDMGNDMKR</sequence>
<name>A0A926CYW4_9FIRM</name>
<dbReference type="EMBL" id="JACRSO010000001">
    <property type="protein sequence ID" value="MBC8528161.1"/>
    <property type="molecule type" value="Genomic_DNA"/>
</dbReference>
<evidence type="ECO:0000256" key="3">
    <source>
        <dbReference type="ARBA" id="ARBA00023134"/>
    </source>
</evidence>
<dbReference type="PANTHER" id="PTHR30448">
    <property type="entry name" value="RNASE ADAPTER PROTEIN RAPZ"/>
    <property type="match status" value="1"/>
</dbReference>
<dbReference type="PANTHER" id="PTHR30448:SF0">
    <property type="entry name" value="RNASE ADAPTER PROTEIN RAPZ"/>
    <property type="match status" value="1"/>
</dbReference>
<evidence type="ECO:0000256" key="1">
    <source>
        <dbReference type="ARBA" id="ARBA00022741"/>
    </source>
</evidence>
<feature type="domain" description="RapZ C-terminal" evidence="6">
    <location>
        <begin position="163"/>
        <end position="281"/>
    </location>
</feature>
<dbReference type="InterPro" id="IPR027417">
    <property type="entry name" value="P-loop_NTPase"/>
</dbReference>
<dbReference type="GO" id="GO:0005525">
    <property type="term" value="F:GTP binding"/>
    <property type="evidence" value="ECO:0007669"/>
    <property type="project" value="UniProtKB-UniRule"/>
</dbReference>
<keyword evidence="3 4" id="KW-0342">GTP-binding</keyword>
<dbReference type="InterPro" id="IPR005337">
    <property type="entry name" value="RapZ-like"/>
</dbReference>
<evidence type="ECO:0000256" key="4">
    <source>
        <dbReference type="HAMAP-Rule" id="MF_00636"/>
    </source>
</evidence>
<protein>
    <submittedName>
        <fullName evidence="7">RNase adapter RapZ</fullName>
    </submittedName>
</protein>
<dbReference type="NCBIfam" id="NF003828">
    <property type="entry name" value="PRK05416.1"/>
    <property type="match status" value="1"/>
</dbReference>
<keyword evidence="1 4" id="KW-0547">Nucleotide-binding</keyword>
<feature type="binding site" evidence="4">
    <location>
        <begin position="8"/>
        <end position="15"/>
    </location>
    <ligand>
        <name>ATP</name>
        <dbReference type="ChEBI" id="CHEBI:30616"/>
    </ligand>
</feature>
<proteinExistence type="inferred from homology"/>
<evidence type="ECO:0000313" key="8">
    <source>
        <dbReference type="Proteomes" id="UP000654279"/>
    </source>
</evidence>
<dbReference type="SUPFAM" id="SSF52540">
    <property type="entry name" value="P-loop containing nucleoside triphosphate hydrolases"/>
    <property type="match status" value="1"/>
</dbReference>
<keyword evidence="8" id="KW-1185">Reference proteome</keyword>
<dbReference type="InterPro" id="IPR053930">
    <property type="entry name" value="RapZ-like_N"/>
</dbReference>
<accession>A0A926CYW4</accession>
<feature type="binding site" evidence="4">
    <location>
        <begin position="57"/>
        <end position="60"/>
    </location>
    <ligand>
        <name>GTP</name>
        <dbReference type="ChEBI" id="CHEBI:37565"/>
    </ligand>
</feature>
<evidence type="ECO:0000313" key="7">
    <source>
        <dbReference type="EMBL" id="MBC8528161.1"/>
    </source>
</evidence>
<dbReference type="HAMAP" id="MF_00636">
    <property type="entry name" value="RapZ_like"/>
    <property type="match status" value="1"/>
</dbReference>
<dbReference type="InterPro" id="IPR053931">
    <property type="entry name" value="RapZ_C"/>
</dbReference>
<reference evidence="7" key="1">
    <citation type="submission" date="2020-08" db="EMBL/GenBank/DDBJ databases">
        <title>Genome public.</title>
        <authorList>
            <person name="Liu C."/>
            <person name="Sun Q."/>
        </authorList>
    </citation>
    <scope>NUCLEOTIDE SEQUENCE</scope>
    <source>
        <strain evidence="7">NSJ-44</strain>
    </source>
</reference>
<dbReference type="Pfam" id="PF03668">
    <property type="entry name" value="RapZ-like_N"/>
    <property type="match status" value="1"/>
</dbReference>
<evidence type="ECO:0000259" key="6">
    <source>
        <dbReference type="Pfam" id="PF22740"/>
    </source>
</evidence>
<feature type="domain" description="RapZ-like N-terminal" evidence="5">
    <location>
        <begin position="1"/>
        <end position="155"/>
    </location>
</feature>
<gene>
    <name evidence="7" type="primary">rapZ</name>
    <name evidence="7" type="ORF">H8699_01735</name>
</gene>
<dbReference type="PIRSF" id="PIRSF005052">
    <property type="entry name" value="P-loopkin"/>
    <property type="match status" value="1"/>
</dbReference>
<evidence type="ECO:0000256" key="2">
    <source>
        <dbReference type="ARBA" id="ARBA00022840"/>
    </source>
</evidence>
<evidence type="ECO:0000259" key="5">
    <source>
        <dbReference type="Pfam" id="PF03668"/>
    </source>
</evidence>
<dbReference type="GO" id="GO:0005524">
    <property type="term" value="F:ATP binding"/>
    <property type="evidence" value="ECO:0007669"/>
    <property type="project" value="UniProtKB-UniRule"/>
</dbReference>